<dbReference type="Proteomes" id="UP000192582">
    <property type="component" value="Unassembled WGS sequence"/>
</dbReference>
<dbReference type="InterPro" id="IPR036397">
    <property type="entry name" value="RNaseH_sf"/>
</dbReference>
<dbReference type="Pfam" id="PF00929">
    <property type="entry name" value="RNase_T"/>
    <property type="match status" value="1"/>
</dbReference>
<dbReference type="PANTHER" id="PTHR23044:SF61">
    <property type="entry name" value="3'-5' EXORIBONUCLEASE 1-RELATED"/>
    <property type="match status" value="1"/>
</dbReference>
<dbReference type="GO" id="GO:0003676">
    <property type="term" value="F:nucleic acid binding"/>
    <property type="evidence" value="ECO:0007669"/>
    <property type="project" value="InterPro"/>
</dbReference>
<dbReference type="OrthoDB" id="159416at2"/>
<evidence type="ECO:0000256" key="1">
    <source>
        <dbReference type="ARBA" id="ARBA00022722"/>
    </source>
</evidence>
<sequence length="184" mass="20618">MTLLNIVDVEATCWVGEPPPGQTNEIIEIGLCVLNLSTLERLEKRSLLVRPEHSEVGTFCTELTGLTPEEVATGMTLREACDVLRRDFHSDSRPWASWGNYDRKQFERQCRSGVQYPFSSRHTNAKQVYAAGYHLKRPGMAAALQHAGLPLEGVHHRGADDAWNIAALISRLLREGHWEMGAAR</sequence>
<keyword evidence="2" id="KW-0378">Hydrolase</keyword>
<organism evidence="5 6">
    <name type="scientific">Deinococcus hopiensis KR-140</name>
    <dbReference type="NCBI Taxonomy" id="695939"/>
    <lineage>
        <taxon>Bacteria</taxon>
        <taxon>Thermotogati</taxon>
        <taxon>Deinococcota</taxon>
        <taxon>Deinococci</taxon>
        <taxon>Deinococcales</taxon>
        <taxon>Deinococcaceae</taxon>
        <taxon>Deinococcus</taxon>
    </lineage>
</organism>
<dbReference type="InterPro" id="IPR051274">
    <property type="entry name" value="3-5_Exoribonuclease"/>
</dbReference>
<dbReference type="CDD" id="cd06133">
    <property type="entry name" value="ERI-1_3'hExo_like"/>
    <property type="match status" value="1"/>
</dbReference>
<dbReference type="EMBL" id="FWWU01000002">
    <property type="protein sequence ID" value="SMB78131.1"/>
    <property type="molecule type" value="Genomic_DNA"/>
</dbReference>
<dbReference type="SUPFAM" id="SSF53098">
    <property type="entry name" value="Ribonuclease H-like"/>
    <property type="match status" value="1"/>
</dbReference>
<dbReference type="Gene3D" id="3.30.420.10">
    <property type="entry name" value="Ribonuclease H-like superfamily/Ribonuclease H"/>
    <property type="match status" value="1"/>
</dbReference>
<dbReference type="InterPro" id="IPR047201">
    <property type="entry name" value="ERI-1_3'hExo-like"/>
</dbReference>
<protein>
    <submittedName>
        <fullName evidence="5">Inhibitor of the KinA pathway to sporulation, predicted exonuclease</fullName>
    </submittedName>
</protein>
<keyword evidence="1" id="KW-0540">Nuclease</keyword>
<keyword evidence="3 5" id="KW-0269">Exonuclease</keyword>
<evidence type="ECO:0000313" key="5">
    <source>
        <dbReference type="EMBL" id="SMB78131.1"/>
    </source>
</evidence>
<feature type="domain" description="Exonuclease" evidence="4">
    <location>
        <begin position="3"/>
        <end position="178"/>
    </location>
</feature>
<evidence type="ECO:0000256" key="2">
    <source>
        <dbReference type="ARBA" id="ARBA00022801"/>
    </source>
</evidence>
<dbReference type="RefSeq" id="WP_084045102.1">
    <property type="nucleotide sequence ID" value="NZ_FWWU01000002.1"/>
</dbReference>
<dbReference type="PANTHER" id="PTHR23044">
    <property type="entry name" value="3'-5' EXONUCLEASE ERI1-RELATED"/>
    <property type="match status" value="1"/>
</dbReference>
<keyword evidence="6" id="KW-1185">Reference proteome</keyword>
<dbReference type="AlphaFoldDB" id="A0A1W1UBF7"/>
<reference evidence="5 6" key="1">
    <citation type="submission" date="2017-04" db="EMBL/GenBank/DDBJ databases">
        <authorList>
            <person name="Afonso C.L."/>
            <person name="Miller P.J."/>
            <person name="Scott M.A."/>
            <person name="Spackman E."/>
            <person name="Goraichik I."/>
            <person name="Dimitrov K.M."/>
            <person name="Suarez D.L."/>
            <person name="Swayne D.E."/>
        </authorList>
    </citation>
    <scope>NUCLEOTIDE SEQUENCE [LARGE SCALE GENOMIC DNA]</scope>
    <source>
        <strain evidence="5 6">KR-140</strain>
    </source>
</reference>
<dbReference type="STRING" id="695939.SAMN00790413_06499"/>
<dbReference type="GO" id="GO:0000175">
    <property type="term" value="F:3'-5'-RNA exonuclease activity"/>
    <property type="evidence" value="ECO:0007669"/>
    <property type="project" value="InterPro"/>
</dbReference>
<gene>
    <name evidence="5" type="ORF">SAMN00790413_06499</name>
</gene>
<dbReference type="InterPro" id="IPR012337">
    <property type="entry name" value="RNaseH-like_sf"/>
</dbReference>
<accession>A0A1W1UBF7</accession>
<dbReference type="SMART" id="SM00479">
    <property type="entry name" value="EXOIII"/>
    <property type="match status" value="1"/>
</dbReference>
<dbReference type="InterPro" id="IPR013520">
    <property type="entry name" value="Ribonucl_H"/>
</dbReference>
<evidence type="ECO:0000313" key="6">
    <source>
        <dbReference type="Proteomes" id="UP000192582"/>
    </source>
</evidence>
<name>A0A1W1UBF7_9DEIO</name>
<evidence type="ECO:0000256" key="3">
    <source>
        <dbReference type="ARBA" id="ARBA00022839"/>
    </source>
</evidence>
<proteinExistence type="predicted"/>
<evidence type="ECO:0000259" key="4">
    <source>
        <dbReference type="SMART" id="SM00479"/>
    </source>
</evidence>